<dbReference type="Pfam" id="PF00249">
    <property type="entry name" value="Myb_DNA-binding"/>
    <property type="match status" value="1"/>
</dbReference>
<dbReference type="EMBL" id="CAXDID020000164">
    <property type="protein sequence ID" value="CAL6045555.1"/>
    <property type="molecule type" value="Genomic_DNA"/>
</dbReference>
<accession>A0AA86Q3P4</accession>
<reference evidence="5 6" key="2">
    <citation type="submission" date="2024-07" db="EMBL/GenBank/DDBJ databases">
        <authorList>
            <person name="Akdeniz Z."/>
        </authorList>
    </citation>
    <scope>NUCLEOTIDE SEQUENCE [LARGE SCALE GENOMIC DNA]</scope>
</reference>
<name>A0AA86Q3P4_9EUKA</name>
<dbReference type="InterPro" id="IPR017884">
    <property type="entry name" value="SANT_dom"/>
</dbReference>
<feature type="domain" description="Myb-like" evidence="1">
    <location>
        <begin position="26"/>
        <end position="69"/>
    </location>
</feature>
<reference evidence="4" key="1">
    <citation type="submission" date="2023-06" db="EMBL/GenBank/DDBJ databases">
        <authorList>
            <person name="Kurt Z."/>
        </authorList>
    </citation>
    <scope>NUCLEOTIDE SEQUENCE</scope>
</reference>
<dbReference type="PROSITE" id="PS51294">
    <property type="entry name" value="HTH_MYB"/>
    <property type="match status" value="1"/>
</dbReference>
<feature type="domain" description="HTH myb-type" evidence="3">
    <location>
        <begin position="26"/>
        <end position="73"/>
    </location>
</feature>
<organism evidence="4">
    <name type="scientific">Hexamita inflata</name>
    <dbReference type="NCBI Taxonomy" id="28002"/>
    <lineage>
        <taxon>Eukaryota</taxon>
        <taxon>Metamonada</taxon>
        <taxon>Diplomonadida</taxon>
        <taxon>Hexamitidae</taxon>
        <taxon>Hexamitinae</taxon>
        <taxon>Hexamita</taxon>
    </lineage>
</organism>
<dbReference type="Proteomes" id="UP001642409">
    <property type="component" value="Unassembled WGS sequence"/>
</dbReference>
<dbReference type="SUPFAM" id="SSF46689">
    <property type="entry name" value="Homeodomain-like"/>
    <property type="match status" value="1"/>
</dbReference>
<dbReference type="Gene3D" id="1.10.10.60">
    <property type="entry name" value="Homeodomain-like"/>
    <property type="match status" value="1"/>
</dbReference>
<dbReference type="InterPro" id="IPR017930">
    <property type="entry name" value="Myb_dom"/>
</dbReference>
<feature type="domain" description="SANT" evidence="2">
    <location>
        <begin position="25"/>
        <end position="73"/>
    </location>
</feature>
<keyword evidence="6" id="KW-1185">Reference proteome</keyword>
<evidence type="ECO:0000313" key="4">
    <source>
        <dbReference type="EMBL" id="CAI9949113.1"/>
    </source>
</evidence>
<dbReference type="SMART" id="SM00717">
    <property type="entry name" value="SANT"/>
    <property type="match status" value="1"/>
</dbReference>
<evidence type="ECO:0000259" key="1">
    <source>
        <dbReference type="PROSITE" id="PS50090"/>
    </source>
</evidence>
<evidence type="ECO:0000313" key="5">
    <source>
        <dbReference type="EMBL" id="CAL6045555.1"/>
    </source>
</evidence>
<dbReference type="AlphaFoldDB" id="A0AA86Q3P4"/>
<sequence length="125" mass="14744">MKAYKPSVEIRSWFHFFKIMVRTITRWTEEETILLLRLVQQYQNNFKLVASIFPSRSYNQVKGHYFNVQNRIKSFEEEHATKIIQQMPITTAAPSFDSKVLAGKSKASANLDEDSSFYSFQDFFE</sequence>
<protein>
    <submittedName>
        <fullName evidence="4">SANT/Myb domain</fullName>
    </submittedName>
    <submittedName>
        <fullName evidence="5">SANT/Myb_domain</fullName>
    </submittedName>
</protein>
<dbReference type="PROSITE" id="PS50090">
    <property type="entry name" value="MYB_LIKE"/>
    <property type="match status" value="1"/>
</dbReference>
<dbReference type="EMBL" id="CATOUU010000793">
    <property type="protein sequence ID" value="CAI9949113.1"/>
    <property type="molecule type" value="Genomic_DNA"/>
</dbReference>
<dbReference type="InterPro" id="IPR001005">
    <property type="entry name" value="SANT/Myb"/>
</dbReference>
<proteinExistence type="predicted"/>
<dbReference type="PROSITE" id="PS51293">
    <property type="entry name" value="SANT"/>
    <property type="match status" value="1"/>
</dbReference>
<evidence type="ECO:0000259" key="2">
    <source>
        <dbReference type="PROSITE" id="PS51293"/>
    </source>
</evidence>
<dbReference type="InterPro" id="IPR009057">
    <property type="entry name" value="Homeodomain-like_sf"/>
</dbReference>
<dbReference type="CDD" id="cd00167">
    <property type="entry name" value="SANT"/>
    <property type="match status" value="1"/>
</dbReference>
<evidence type="ECO:0000259" key="3">
    <source>
        <dbReference type="PROSITE" id="PS51294"/>
    </source>
</evidence>
<evidence type="ECO:0000313" key="6">
    <source>
        <dbReference type="Proteomes" id="UP001642409"/>
    </source>
</evidence>
<gene>
    <name evidence="4" type="ORF">HINF_LOCUS36758</name>
    <name evidence="5" type="ORF">HINF_LOCUS41143</name>
</gene>
<comment type="caution">
    <text evidence="4">The sequence shown here is derived from an EMBL/GenBank/DDBJ whole genome shotgun (WGS) entry which is preliminary data.</text>
</comment>